<proteinExistence type="predicted"/>
<evidence type="ECO:0000313" key="2">
    <source>
        <dbReference type="Proteomes" id="UP000017396"/>
    </source>
</evidence>
<dbReference type="KEGG" id="glj:GKIL_3859"/>
<dbReference type="Proteomes" id="UP000017396">
    <property type="component" value="Chromosome"/>
</dbReference>
<accession>U5QQW6</accession>
<dbReference type="RefSeq" id="WP_023175429.1">
    <property type="nucleotide sequence ID" value="NC_022600.1"/>
</dbReference>
<protein>
    <submittedName>
        <fullName evidence="1">Uncharacterized protein</fullName>
    </submittedName>
</protein>
<keyword evidence="2" id="KW-1185">Reference proteome</keyword>
<reference evidence="1 2" key="1">
    <citation type="journal article" date="2013" name="PLoS ONE">
        <title>Cultivation and Complete Genome Sequencing of Gloeobacter kilaueensis sp. nov., from a Lava Cave in Kilauea Caldera, Hawai'i.</title>
        <authorList>
            <person name="Saw J.H."/>
            <person name="Schatz M."/>
            <person name="Brown M.V."/>
            <person name="Kunkel D.D."/>
            <person name="Foster J.S."/>
            <person name="Shick H."/>
            <person name="Christensen S."/>
            <person name="Hou S."/>
            <person name="Wan X."/>
            <person name="Donachie S.P."/>
        </authorList>
    </citation>
    <scope>NUCLEOTIDE SEQUENCE [LARGE SCALE GENOMIC DNA]</scope>
    <source>
        <strain evidence="2">JS</strain>
    </source>
</reference>
<sequence>MRWIVQVAQYVFEAIGQVFNPLRDEFPRYGFEAFSADLPDATTDWPQRPACRITCPLK</sequence>
<gene>
    <name evidence="1" type="ORF">GKIL_3859</name>
</gene>
<organism evidence="1 2">
    <name type="scientific">Gloeobacter kilaueensis (strain ATCC BAA-2537 / CCAP 1431/1 / ULC 316 / JS1)</name>
    <dbReference type="NCBI Taxonomy" id="1183438"/>
    <lineage>
        <taxon>Bacteria</taxon>
        <taxon>Bacillati</taxon>
        <taxon>Cyanobacteriota</taxon>
        <taxon>Cyanophyceae</taxon>
        <taxon>Gloeobacterales</taxon>
        <taxon>Gloeobacteraceae</taxon>
        <taxon>Gloeobacter</taxon>
    </lineage>
</organism>
<name>U5QQW6_GLOK1</name>
<dbReference type="HOGENOM" id="CLU_2973053_0_0_3"/>
<dbReference type="STRING" id="1183438.GKIL_3859"/>
<evidence type="ECO:0000313" key="1">
    <source>
        <dbReference type="EMBL" id="AGY60105.1"/>
    </source>
</evidence>
<dbReference type="AlphaFoldDB" id="U5QQW6"/>
<dbReference type="EMBL" id="CP003587">
    <property type="protein sequence ID" value="AGY60105.1"/>
    <property type="molecule type" value="Genomic_DNA"/>
</dbReference>